<evidence type="ECO:0000313" key="2">
    <source>
        <dbReference type="EMBL" id="GMS91786.1"/>
    </source>
</evidence>
<organism evidence="2 3">
    <name type="scientific">Pristionchus entomophagus</name>
    <dbReference type="NCBI Taxonomy" id="358040"/>
    <lineage>
        <taxon>Eukaryota</taxon>
        <taxon>Metazoa</taxon>
        <taxon>Ecdysozoa</taxon>
        <taxon>Nematoda</taxon>
        <taxon>Chromadorea</taxon>
        <taxon>Rhabditida</taxon>
        <taxon>Rhabditina</taxon>
        <taxon>Diplogasteromorpha</taxon>
        <taxon>Diplogasteroidea</taxon>
        <taxon>Neodiplogasteridae</taxon>
        <taxon>Pristionchus</taxon>
    </lineage>
</organism>
<keyword evidence="3" id="KW-1185">Reference proteome</keyword>
<proteinExistence type="predicted"/>
<sequence length="213" mass="23954">HVIRHKRESGADFLVVVDEDRTDCAGSIGDEEAEKNESPLDESFTHSSPSTSGPEGAEKSEDDDEDDKAMHYDDYHDLSDNTGCVAQEKTGRTERIKTGEKRPARPHSNDETAKNLKAIQRDHSYANAFNNFAYEEDEVMYFAYTEDEILEAPLNSIGMDYFTTPGCITRNIAWCIDNGISPEKIAHSAPPAKKSVDELYSQMMRRSDHNGWL</sequence>
<dbReference type="AlphaFoldDB" id="A0AAV5T8A5"/>
<feature type="compositionally biased region" description="Basic and acidic residues" evidence="1">
    <location>
        <begin position="89"/>
        <end position="111"/>
    </location>
</feature>
<dbReference type="EMBL" id="BTSX01000004">
    <property type="protein sequence ID" value="GMS91786.1"/>
    <property type="molecule type" value="Genomic_DNA"/>
</dbReference>
<evidence type="ECO:0000313" key="3">
    <source>
        <dbReference type="Proteomes" id="UP001432027"/>
    </source>
</evidence>
<evidence type="ECO:0000256" key="1">
    <source>
        <dbReference type="SAM" id="MobiDB-lite"/>
    </source>
</evidence>
<dbReference type="Proteomes" id="UP001432027">
    <property type="component" value="Unassembled WGS sequence"/>
</dbReference>
<gene>
    <name evidence="2" type="ORF">PENTCL1PPCAC_13961</name>
</gene>
<accession>A0AAV5T8A5</accession>
<comment type="caution">
    <text evidence="2">The sequence shown here is derived from an EMBL/GenBank/DDBJ whole genome shotgun (WGS) entry which is preliminary data.</text>
</comment>
<feature type="non-terminal residue" evidence="2">
    <location>
        <position position="1"/>
    </location>
</feature>
<reference evidence="2" key="1">
    <citation type="submission" date="2023-10" db="EMBL/GenBank/DDBJ databases">
        <title>Genome assembly of Pristionchus species.</title>
        <authorList>
            <person name="Yoshida K."/>
            <person name="Sommer R.J."/>
        </authorList>
    </citation>
    <scope>NUCLEOTIDE SEQUENCE</scope>
    <source>
        <strain evidence="2">RS0144</strain>
    </source>
</reference>
<feature type="region of interest" description="Disordered" evidence="1">
    <location>
        <begin position="18"/>
        <end position="111"/>
    </location>
</feature>
<feature type="compositionally biased region" description="Basic and acidic residues" evidence="1">
    <location>
        <begin position="68"/>
        <end position="79"/>
    </location>
</feature>
<name>A0AAV5T8A5_9BILA</name>
<protein>
    <submittedName>
        <fullName evidence="2">Uncharacterized protein</fullName>
    </submittedName>
</protein>
<feature type="non-terminal residue" evidence="2">
    <location>
        <position position="213"/>
    </location>
</feature>